<dbReference type="PATRIC" id="fig|1096930.3.peg.3724"/>
<dbReference type="Proteomes" id="UP000015527">
    <property type="component" value="Unassembled WGS sequence"/>
</dbReference>
<reference evidence="1 2" key="1">
    <citation type="journal article" date="2013" name="Genome Announc.">
        <title>Genome Sequence of Novosphingobium lindaniclasticum LE124T, Isolated from a Hexachlorocyclohexane Dumpsite.</title>
        <authorList>
            <person name="Saxena A."/>
            <person name="Nayyar N."/>
            <person name="Sangwan N."/>
            <person name="Kumari R."/>
            <person name="Khurana J.P."/>
            <person name="Lal R."/>
        </authorList>
    </citation>
    <scope>NUCLEOTIDE SEQUENCE [LARGE SCALE GENOMIC DNA]</scope>
    <source>
        <strain evidence="1 2">LE124</strain>
    </source>
</reference>
<name>T0IJ40_9SPHN</name>
<proteinExistence type="predicted"/>
<dbReference type="OrthoDB" id="7510470at2"/>
<dbReference type="RefSeq" id="WP_021235522.1">
    <property type="nucleotide sequence ID" value="NZ_ATHL01000127.1"/>
</dbReference>
<evidence type="ECO:0000313" key="2">
    <source>
        <dbReference type="Proteomes" id="UP000015527"/>
    </source>
</evidence>
<sequence>MSDLKIKIGAYDATTRSVPVTFTSGDIKHMRSVNAVLKDDGAYDKAATKARVDEVARGVAHKIILGVLTMPVVEEAATSVADSAAAK</sequence>
<protein>
    <submittedName>
        <fullName evidence="1">Uncharacterized protein</fullName>
    </submittedName>
</protein>
<comment type="caution">
    <text evidence="1">The sequence shown here is derived from an EMBL/GenBank/DDBJ whole genome shotgun (WGS) entry which is preliminary data.</text>
</comment>
<dbReference type="EMBL" id="ATHL01000127">
    <property type="protein sequence ID" value="EQB09674.1"/>
    <property type="molecule type" value="Genomic_DNA"/>
</dbReference>
<evidence type="ECO:0000313" key="1">
    <source>
        <dbReference type="EMBL" id="EQB09674.1"/>
    </source>
</evidence>
<dbReference type="AlphaFoldDB" id="T0IJ40"/>
<accession>T0IJ40</accession>
<keyword evidence="2" id="KW-1185">Reference proteome</keyword>
<dbReference type="eggNOG" id="ENOG5032I5G">
    <property type="taxonomic scope" value="Bacteria"/>
</dbReference>
<gene>
    <name evidence="1" type="ORF">L284_18855</name>
</gene>
<organism evidence="1 2">
    <name type="scientific">Novosphingobium lindaniclasticum LE124</name>
    <dbReference type="NCBI Taxonomy" id="1096930"/>
    <lineage>
        <taxon>Bacteria</taxon>
        <taxon>Pseudomonadati</taxon>
        <taxon>Pseudomonadota</taxon>
        <taxon>Alphaproteobacteria</taxon>
        <taxon>Sphingomonadales</taxon>
        <taxon>Sphingomonadaceae</taxon>
        <taxon>Novosphingobium</taxon>
    </lineage>
</organism>